<sequence length="232" mass="26281">MISYFIPHKNASNPDHLREVGLEMLLREGDDGPHFADLAGTGPGGKPGQIISWTGDGLAYLPEQQDWIPAIPDPARNLPAERYWIGTNKGQKPTPLDLMRLPKITFDGFPLQLGDGNTWVLPNALRMPHYMGLNERGELDRFPVASCKPLYDRTLWALEHAEAVFREEKELDEKAAFNYVVEMLAVNYRICPQIVSLLQLFNDENLFGAMCKTTDLEQLFQIREELKKNSSV</sequence>
<accession>A0A518ICM1</accession>
<dbReference type="RefSeq" id="WP_145309647.1">
    <property type="nucleotide sequence ID" value="NZ_CP037452.1"/>
</dbReference>
<organism evidence="1 2">
    <name type="scientific">Gimesia fumaroli</name>
    <dbReference type="NCBI Taxonomy" id="2527976"/>
    <lineage>
        <taxon>Bacteria</taxon>
        <taxon>Pseudomonadati</taxon>
        <taxon>Planctomycetota</taxon>
        <taxon>Planctomycetia</taxon>
        <taxon>Planctomycetales</taxon>
        <taxon>Planctomycetaceae</taxon>
        <taxon>Gimesia</taxon>
    </lineage>
</organism>
<proteinExistence type="predicted"/>
<name>A0A518ICM1_9PLAN</name>
<evidence type="ECO:0000313" key="2">
    <source>
        <dbReference type="Proteomes" id="UP000318313"/>
    </source>
</evidence>
<dbReference type="KEGG" id="gfm:Enr17x_29000"/>
<dbReference type="Proteomes" id="UP000318313">
    <property type="component" value="Chromosome"/>
</dbReference>
<dbReference type="AlphaFoldDB" id="A0A518ICM1"/>
<dbReference type="OrthoDB" id="271728at2"/>
<evidence type="ECO:0000313" key="1">
    <source>
        <dbReference type="EMBL" id="QDV50855.1"/>
    </source>
</evidence>
<protein>
    <submittedName>
        <fullName evidence="1">Uncharacterized protein</fullName>
    </submittedName>
</protein>
<dbReference type="EMBL" id="CP037452">
    <property type="protein sequence ID" value="QDV50855.1"/>
    <property type="molecule type" value="Genomic_DNA"/>
</dbReference>
<reference evidence="1 2" key="1">
    <citation type="submission" date="2019-03" db="EMBL/GenBank/DDBJ databases">
        <title>Deep-cultivation of Planctomycetes and their phenomic and genomic characterization uncovers novel biology.</title>
        <authorList>
            <person name="Wiegand S."/>
            <person name="Jogler M."/>
            <person name="Boedeker C."/>
            <person name="Pinto D."/>
            <person name="Vollmers J."/>
            <person name="Rivas-Marin E."/>
            <person name="Kohn T."/>
            <person name="Peeters S.H."/>
            <person name="Heuer A."/>
            <person name="Rast P."/>
            <person name="Oberbeckmann S."/>
            <person name="Bunk B."/>
            <person name="Jeske O."/>
            <person name="Meyerdierks A."/>
            <person name="Storesund J.E."/>
            <person name="Kallscheuer N."/>
            <person name="Luecker S."/>
            <person name="Lage O.M."/>
            <person name="Pohl T."/>
            <person name="Merkel B.J."/>
            <person name="Hornburger P."/>
            <person name="Mueller R.-W."/>
            <person name="Bruemmer F."/>
            <person name="Labrenz M."/>
            <person name="Spormann A.M."/>
            <person name="Op den Camp H."/>
            <person name="Overmann J."/>
            <person name="Amann R."/>
            <person name="Jetten M.S.M."/>
            <person name="Mascher T."/>
            <person name="Medema M.H."/>
            <person name="Devos D.P."/>
            <person name="Kaster A.-K."/>
            <person name="Ovreas L."/>
            <person name="Rohde M."/>
            <person name="Galperin M.Y."/>
            <person name="Jogler C."/>
        </authorList>
    </citation>
    <scope>NUCLEOTIDE SEQUENCE [LARGE SCALE GENOMIC DNA]</scope>
    <source>
        <strain evidence="1 2">Enr17</strain>
    </source>
</reference>
<keyword evidence="2" id="KW-1185">Reference proteome</keyword>
<gene>
    <name evidence="1" type="ORF">Enr17x_29000</name>
</gene>